<dbReference type="Gene3D" id="3.90.870.20">
    <property type="entry name" value="Carbamoyltransferase, C-terminal domain"/>
    <property type="match status" value="1"/>
</dbReference>
<dbReference type="Pfam" id="PF02543">
    <property type="entry name" value="Carbam_trans_N"/>
    <property type="match status" value="1"/>
</dbReference>
<dbReference type="InterPro" id="IPR031730">
    <property type="entry name" value="Carbam_trans_C"/>
</dbReference>
<protein>
    <recommendedName>
        <fullName evidence="6">Carbamoyltransferase</fullName>
    </recommendedName>
</protein>
<dbReference type="RefSeq" id="WP_075976270.1">
    <property type="nucleotide sequence ID" value="NZ_MKQR01000018.1"/>
</dbReference>
<sequence length="537" mass="57202">MSGGYVLGVNWWFHDGAAAVVDPAGNVLWMAEEERFTRHRHGWGEFPVAAVAAGLAETGVDREEISLVAVGWQPWLANHPSGQAWRPSYADPAVLAQDLLGWDRLPAGCTFSFFDHHDAHAASAFYASPFDDAAVLVVDGHGERASVSIHRGGRRTGITPVECYPRPFSLGYFYEAATRHLGFRLLEAGKTMGLASYALAAEPLFAFADGIPPGARALRADCTWDEAATAWGTWFQDTYGPVSTPTACLHRDPLAVRIAAQAQATVAAELARLVARARELTGLDAVCIGGGVAQNCVAMGAVDEPVYVPPFAHDAGVSLGAAWLTTGGPVLPQGVSPYLGAQTQPRTADQLAGWMSVDYTPDLVADLLRCGQVGAVYTGRAEVGARALGHRSVIARPDDTAVRDRVNRMKGREPWRPLAPAGLAECDGVFWDSRGSRSRYMTASAPMTDLGRSSLPGATHVDGTCRMQVVRETGVVHDVLRALRGGGHDPVVLNTSFNDRGDPIAHAGADVAAAAERMGLDFLVWDDELLRPAGGPR</sequence>
<dbReference type="Pfam" id="PF16861">
    <property type="entry name" value="Carbam_trans_C"/>
    <property type="match status" value="1"/>
</dbReference>
<proteinExistence type="inferred from homology"/>
<name>A0A1Q9LIP1_9PSEU</name>
<dbReference type="OrthoDB" id="9780777at2"/>
<organism evidence="4 5">
    <name type="scientific">Actinokineospora bangkokensis</name>
    <dbReference type="NCBI Taxonomy" id="1193682"/>
    <lineage>
        <taxon>Bacteria</taxon>
        <taxon>Bacillati</taxon>
        <taxon>Actinomycetota</taxon>
        <taxon>Actinomycetes</taxon>
        <taxon>Pseudonocardiales</taxon>
        <taxon>Pseudonocardiaceae</taxon>
        <taxon>Actinokineospora</taxon>
    </lineage>
</organism>
<dbReference type="CDD" id="cd24098">
    <property type="entry name" value="ASKHA_NBD_TobZ_N"/>
    <property type="match status" value="1"/>
</dbReference>
<evidence type="ECO:0000259" key="2">
    <source>
        <dbReference type="Pfam" id="PF02543"/>
    </source>
</evidence>
<feature type="domain" description="Carbamoyltransferase" evidence="2">
    <location>
        <begin position="111"/>
        <end position="322"/>
    </location>
</feature>
<dbReference type="STRING" id="1193682.BJP25_23810"/>
<dbReference type="InterPro" id="IPR003696">
    <property type="entry name" value="Carbtransf_dom"/>
</dbReference>
<gene>
    <name evidence="4" type="ORF">BJP25_23810</name>
</gene>
<comment type="similarity">
    <text evidence="1">Belongs to the NodU/CmcH family.</text>
</comment>
<dbReference type="InterPro" id="IPR043129">
    <property type="entry name" value="ATPase_NBD"/>
</dbReference>
<dbReference type="AlphaFoldDB" id="A0A1Q9LIP1"/>
<evidence type="ECO:0000256" key="1">
    <source>
        <dbReference type="ARBA" id="ARBA00006129"/>
    </source>
</evidence>
<comment type="caution">
    <text evidence="4">The sequence shown here is derived from an EMBL/GenBank/DDBJ whole genome shotgun (WGS) entry which is preliminary data.</text>
</comment>
<reference evidence="4 5" key="1">
    <citation type="submission" date="2016-10" db="EMBL/GenBank/DDBJ databases">
        <title>The Draft Genome Sequence of Actinokineospora bangkokensis 44EHWT reveals the biosynthetic pathway of antifungal compounds Thailandins with unusual extender unit butylmalonyl-CoA.</title>
        <authorList>
            <person name="Greule A."/>
            <person name="Intra B."/>
            <person name="Flemming S."/>
            <person name="Rommel M.G."/>
            <person name="Panbangred W."/>
            <person name="Bechthold A."/>
        </authorList>
    </citation>
    <scope>NUCLEOTIDE SEQUENCE [LARGE SCALE GENOMIC DNA]</scope>
    <source>
        <strain evidence="4 5">44EHW</strain>
    </source>
</reference>
<dbReference type="InterPro" id="IPR038152">
    <property type="entry name" value="Carbam_trans_C_sf"/>
</dbReference>
<accession>A0A1Q9LIP1</accession>
<keyword evidence="5" id="KW-1185">Reference proteome</keyword>
<dbReference type="SUPFAM" id="SSF53067">
    <property type="entry name" value="Actin-like ATPase domain"/>
    <property type="match status" value="1"/>
</dbReference>
<dbReference type="PANTHER" id="PTHR34847:SF1">
    <property type="entry name" value="NODULATION PROTEIN U"/>
    <property type="match status" value="1"/>
</dbReference>
<evidence type="ECO:0000313" key="4">
    <source>
        <dbReference type="EMBL" id="OLR91865.1"/>
    </source>
</evidence>
<evidence type="ECO:0000313" key="5">
    <source>
        <dbReference type="Proteomes" id="UP000186040"/>
    </source>
</evidence>
<dbReference type="PANTHER" id="PTHR34847">
    <property type="entry name" value="NODULATION PROTEIN U"/>
    <property type="match status" value="1"/>
</dbReference>
<evidence type="ECO:0008006" key="6">
    <source>
        <dbReference type="Google" id="ProtNLM"/>
    </source>
</evidence>
<feature type="domain" description="Carbamoyltransferase C-terminal" evidence="3">
    <location>
        <begin position="365"/>
        <end position="530"/>
    </location>
</feature>
<dbReference type="Proteomes" id="UP000186040">
    <property type="component" value="Unassembled WGS sequence"/>
</dbReference>
<dbReference type="Gene3D" id="3.30.420.40">
    <property type="match status" value="2"/>
</dbReference>
<dbReference type="InterPro" id="IPR051338">
    <property type="entry name" value="NodU/CmcH_Carbamoyltrnsfr"/>
</dbReference>
<dbReference type="GO" id="GO:0003824">
    <property type="term" value="F:catalytic activity"/>
    <property type="evidence" value="ECO:0007669"/>
    <property type="project" value="InterPro"/>
</dbReference>
<dbReference type="EMBL" id="MKQR01000018">
    <property type="protein sequence ID" value="OLR91865.1"/>
    <property type="molecule type" value="Genomic_DNA"/>
</dbReference>
<evidence type="ECO:0000259" key="3">
    <source>
        <dbReference type="Pfam" id="PF16861"/>
    </source>
</evidence>